<organism evidence="2">
    <name type="scientific">Trypanosoma congolense (strain IL3000)</name>
    <dbReference type="NCBI Taxonomy" id="1068625"/>
    <lineage>
        <taxon>Eukaryota</taxon>
        <taxon>Discoba</taxon>
        <taxon>Euglenozoa</taxon>
        <taxon>Kinetoplastea</taxon>
        <taxon>Metakinetoplastina</taxon>
        <taxon>Trypanosomatida</taxon>
        <taxon>Trypanosomatidae</taxon>
        <taxon>Trypanosoma</taxon>
        <taxon>Nannomonas</taxon>
    </lineage>
</organism>
<dbReference type="SUPFAM" id="SSF52833">
    <property type="entry name" value="Thioredoxin-like"/>
    <property type="match status" value="1"/>
</dbReference>
<feature type="compositionally biased region" description="Acidic residues" evidence="1">
    <location>
        <begin position="213"/>
        <end position="224"/>
    </location>
</feature>
<dbReference type="EMBL" id="HE575317">
    <property type="protein sequence ID" value="CCC90072.1"/>
    <property type="molecule type" value="Genomic_DNA"/>
</dbReference>
<name>G0UL17_TRYCI</name>
<evidence type="ECO:0000256" key="1">
    <source>
        <dbReference type="SAM" id="MobiDB-lite"/>
    </source>
</evidence>
<dbReference type="InterPro" id="IPR036249">
    <property type="entry name" value="Thioredoxin-like_sf"/>
</dbReference>
<gene>
    <name evidence="2" type="ORF">TCIL3000_4_1570</name>
</gene>
<reference evidence="2" key="1">
    <citation type="journal article" date="2012" name="Proc. Natl. Acad. Sci. U.S.A.">
        <title>Antigenic diversity is generated by distinct evolutionary mechanisms in African trypanosome species.</title>
        <authorList>
            <person name="Jackson A.P."/>
            <person name="Berry A."/>
            <person name="Aslett M."/>
            <person name="Allison H.C."/>
            <person name="Burton P."/>
            <person name="Vavrova-Anderson J."/>
            <person name="Brown R."/>
            <person name="Browne H."/>
            <person name="Corton N."/>
            <person name="Hauser H."/>
            <person name="Gamble J."/>
            <person name="Gilderthorp R."/>
            <person name="Marcello L."/>
            <person name="McQuillan J."/>
            <person name="Otto T.D."/>
            <person name="Quail M.A."/>
            <person name="Sanders M.J."/>
            <person name="van Tonder A."/>
            <person name="Ginger M.L."/>
            <person name="Field M.C."/>
            <person name="Barry J.D."/>
            <person name="Hertz-Fowler C."/>
            <person name="Berriman M."/>
        </authorList>
    </citation>
    <scope>NUCLEOTIDE SEQUENCE</scope>
    <source>
        <strain evidence="2">IL3000</strain>
    </source>
</reference>
<accession>G0UL17</accession>
<dbReference type="AlphaFoldDB" id="G0UL17"/>
<protein>
    <recommendedName>
        <fullName evidence="3">Thioredoxin-like fold domain-containing protein</fullName>
    </recommendedName>
</protein>
<dbReference type="CDD" id="cd02972">
    <property type="entry name" value="DsbA_family"/>
    <property type="match status" value="1"/>
</dbReference>
<proteinExistence type="predicted"/>
<evidence type="ECO:0000313" key="2">
    <source>
        <dbReference type="EMBL" id="CCC90072.1"/>
    </source>
</evidence>
<sequence length="224" mass="26055">MYDEERDSDASTTDELSRRFVPLLTKADFDAHVGAEVECLCVVVVTTFLCPHSAKLLPLVKERIIMRDLHQTRRVRYFSVALVPQERTNIQQLIEKDPVYIATKRTPTRVQKQELHRQAYGDIIDLMVFLGVRGTPCMLFFVGGKPVQISDDVNSPRLIAEGCSIAKWEAVLKNGVIRRNTILKEYDEAKERERRRLRREQRREARRRARAEEAEEAEEDEEDE</sequence>
<evidence type="ECO:0008006" key="3">
    <source>
        <dbReference type="Google" id="ProtNLM"/>
    </source>
</evidence>
<feature type="region of interest" description="Disordered" evidence="1">
    <location>
        <begin position="190"/>
        <end position="224"/>
    </location>
</feature>
<dbReference type="VEuPathDB" id="TriTrypDB:TcIL3000_4_1570"/>
<feature type="compositionally biased region" description="Basic residues" evidence="1">
    <location>
        <begin position="195"/>
        <end position="209"/>
    </location>
</feature>